<feature type="domain" description="Methyltransferase type 12" evidence="4">
    <location>
        <begin position="140"/>
        <end position="241"/>
    </location>
</feature>
<keyword evidence="2" id="KW-0489">Methyltransferase</keyword>
<evidence type="ECO:0000313" key="5">
    <source>
        <dbReference type="EMBL" id="OAJ42148.1"/>
    </source>
</evidence>
<dbReference type="PANTHER" id="PTHR22809">
    <property type="entry name" value="METHYLTRANSFERASE-RELATED"/>
    <property type="match status" value="1"/>
</dbReference>
<dbReference type="eggNOG" id="KOG2361">
    <property type="taxonomic scope" value="Eukaryota"/>
</dbReference>
<sequence>MTSPTAQHNPTVDIAELNDDVGTRKQNSSLSRFGGRTLENDHQVFDHNAWDNVEWSEEQEQQAQVIIQKQMEGQVDSDRNLILMYSNVVLFDEKAASFWDEFYAKNTNRFFKDRHWLRLEFPELFEYSKTRTESKFFLCEIGCGAGNTVFPFLEETPDSNVMVYACDYSKEAVGVVKSNPLYDESRCKSFVYDITSSEFPVEIEEGSIDVCTCIFVLSAIHPSTWTQAAENIYRMLKPGGLVLFRDYGRYDLAQLRFKKDRLLEDHFYVRGEGTRVYFFTNEEIESMFSQFEVLQNGVDRRLIVNRTRKLKIDLKFKAMNIRIKDCLIVSRPSKPDTPIDDDQLCSIAFLCGDDVTAKAADIADAGHVIHNFSVFTSDHRRYWCKENIHCARWYKQLYMSTRATLLLM</sequence>
<keyword evidence="3" id="KW-0808">Transferase</keyword>
<dbReference type="GO" id="GO:0052735">
    <property type="term" value="F:tRNA (cytidine-3-)-methyltransferase activity"/>
    <property type="evidence" value="ECO:0007669"/>
    <property type="project" value="TreeGrafter"/>
</dbReference>
<evidence type="ECO:0000256" key="1">
    <source>
        <dbReference type="ARBA" id="ARBA00009725"/>
    </source>
</evidence>
<dbReference type="EMBL" id="DS022307">
    <property type="protein sequence ID" value="OAJ42148.1"/>
    <property type="molecule type" value="Genomic_DNA"/>
</dbReference>
<protein>
    <recommendedName>
        <fullName evidence="4">Methyltransferase type 12 domain-containing protein</fullName>
    </recommendedName>
</protein>
<dbReference type="OrthoDB" id="417697at2759"/>
<dbReference type="CDD" id="cd02440">
    <property type="entry name" value="AdoMet_MTases"/>
    <property type="match status" value="1"/>
</dbReference>
<dbReference type="Proteomes" id="UP000077115">
    <property type="component" value="Unassembled WGS sequence"/>
</dbReference>
<evidence type="ECO:0000313" key="6">
    <source>
        <dbReference type="Proteomes" id="UP000077115"/>
    </source>
</evidence>
<organism evidence="5 6">
    <name type="scientific">Batrachochytrium dendrobatidis (strain JEL423)</name>
    <dbReference type="NCBI Taxonomy" id="403673"/>
    <lineage>
        <taxon>Eukaryota</taxon>
        <taxon>Fungi</taxon>
        <taxon>Fungi incertae sedis</taxon>
        <taxon>Chytridiomycota</taxon>
        <taxon>Chytridiomycota incertae sedis</taxon>
        <taxon>Chytridiomycetes</taxon>
        <taxon>Rhizophydiales</taxon>
        <taxon>Rhizophydiales incertae sedis</taxon>
        <taxon>Batrachochytrium</taxon>
    </lineage>
</organism>
<dbReference type="GO" id="GO:0032259">
    <property type="term" value="P:methylation"/>
    <property type="evidence" value="ECO:0007669"/>
    <property type="project" value="UniProtKB-KW"/>
</dbReference>
<dbReference type="VEuPathDB" id="FungiDB:BDEG_25645"/>
<dbReference type="Pfam" id="PF08242">
    <property type="entry name" value="Methyltransf_12"/>
    <property type="match status" value="1"/>
</dbReference>
<dbReference type="PANTHER" id="PTHR22809:SF11">
    <property type="entry name" value="TRNA N(3)-METHYLCYTIDINE METHYLTRANSFERASE METTL2"/>
    <property type="match status" value="1"/>
</dbReference>
<dbReference type="SUPFAM" id="SSF53335">
    <property type="entry name" value="S-adenosyl-L-methionine-dependent methyltransferases"/>
    <property type="match status" value="1"/>
</dbReference>
<proteinExistence type="inferred from homology"/>
<dbReference type="InterPro" id="IPR026113">
    <property type="entry name" value="METTL2/6/8-like"/>
</dbReference>
<gene>
    <name evidence="5" type="ORF">BDEG_25645</name>
</gene>
<reference evidence="5 6" key="2">
    <citation type="submission" date="2016-05" db="EMBL/GenBank/DDBJ databases">
        <title>Lineage-specific infection strategies underlie the spectrum of fungal disease in amphibians.</title>
        <authorList>
            <person name="Cuomo C.A."/>
            <person name="Farrer R.A."/>
            <person name="James T."/>
            <person name="Longcore J."/>
            <person name="Birren B."/>
        </authorList>
    </citation>
    <scope>NUCLEOTIDE SEQUENCE [LARGE SCALE GENOMIC DNA]</scope>
    <source>
        <strain evidence="5 6">JEL423</strain>
    </source>
</reference>
<dbReference type="AlphaFoldDB" id="A0A177WPV4"/>
<accession>A0A177WPV4</accession>
<comment type="similarity">
    <text evidence="1">Belongs to the methyltransferase superfamily. METL family.</text>
</comment>
<dbReference type="InterPro" id="IPR013217">
    <property type="entry name" value="Methyltransf_12"/>
</dbReference>
<dbReference type="InterPro" id="IPR029063">
    <property type="entry name" value="SAM-dependent_MTases_sf"/>
</dbReference>
<dbReference type="Gene3D" id="3.40.50.150">
    <property type="entry name" value="Vaccinia Virus protein VP39"/>
    <property type="match status" value="1"/>
</dbReference>
<dbReference type="STRING" id="403673.A0A177WPV4"/>
<evidence type="ECO:0000256" key="3">
    <source>
        <dbReference type="ARBA" id="ARBA00022679"/>
    </source>
</evidence>
<reference evidence="5 6" key="1">
    <citation type="submission" date="2006-10" db="EMBL/GenBank/DDBJ databases">
        <title>The Genome Sequence of Batrachochytrium dendrobatidis JEL423.</title>
        <authorList>
            <consortium name="The Broad Institute Genome Sequencing Platform"/>
            <person name="Birren B."/>
            <person name="Lander E."/>
            <person name="Galagan J."/>
            <person name="Cuomo C."/>
            <person name="Devon K."/>
            <person name="Jaffe D."/>
            <person name="Butler J."/>
            <person name="Alvarez P."/>
            <person name="Gnerre S."/>
            <person name="Grabherr M."/>
            <person name="Kleber M."/>
            <person name="Mauceli E."/>
            <person name="Brockman W."/>
            <person name="Young S."/>
            <person name="LaButti K."/>
            <person name="Sykes S."/>
            <person name="DeCaprio D."/>
            <person name="Crawford M."/>
            <person name="Koehrsen M."/>
            <person name="Engels R."/>
            <person name="Montgomery P."/>
            <person name="Pearson M."/>
            <person name="Howarth C."/>
            <person name="Larson L."/>
            <person name="White J."/>
            <person name="O'Leary S."/>
            <person name="Kodira C."/>
            <person name="Zeng Q."/>
            <person name="Yandava C."/>
            <person name="Alvarado L."/>
            <person name="Longcore J."/>
            <person name="James T."/>
        </authorList>
    </citation>
    <scope>NUCLEOTIDE SEQUENCE [LARGE SCALE GENOMIC DNA]</scope>
    <source>
        <strain evidence="5 6">JEL423</strain>
    </source>
</reference>
<name>A0A177WPV4_BATDL</name>
<evidence type="ECO:0000259" key="4">
    <source>
        <dbReference type="Pfam" id="PF08242"/>
    </source>
</evidence>
<evidence type="ECO:0000256" key="2">
    <source>
        <dbReference type="ARBA" id="ARBA00022603"/>
    </source>
</evidence>